<feature type="region of interest" description="Disordered" evidence="1">
    <location>
        <begin position="63"/>
        <end position="84"/>
    </location>
</feature>
<dbReference type="InterPro" id="IPR025246">
    <property type="entry name" value="IS30-like_HTH"/>
</dbReference>
<sequence length="234" mass="25634">MPGGRLTHEERRQIAAGLTDGLTYSEIAGRLQRPVSTITREVTRNGGAGGYDADRAHHATAIRARRRRPAAPPPAPAVLDGRDPRTTGELEETFTAMLVDTGLSRTAARVLVSLYVTDSGSLTAAELVQRLQVSPASVSKAVGLLEQHQLIRRERDPRRRRDRYVIDGDILYPSWMASARRNAQLAAAALHGAEALDPASPAGARLKSMGRLLQHLSNEMIRAAEHWHDTFDDR</sequence>
<dbReference type="Gene3D" id="1.10.10.10">
    <property type="entry name" value="Winged helix-like DNA-binding domain superfamily/Winged helix DNA-binding domain"/>
    <property type="match status" value="1"/>
</dbReference>
<comment type="caution">
    <text evidence="3">The sequence shown here is derived from an EMBL/GenBank/DDBJ whole genome shotgun (WGS) entry which is preliminary data.</text>
</comment>
<dbReference type="RefSeq" id="WP_189653504.1">
    <property type="nucleotide sequence ID" value="NZ_BMRC01000042.1"/>
</dbReference>
<dbReference type="PANTHER" id="PTHR10948:SF23">
    <property type="entry name" value="TRANSPOSASE INSI FOR INSERTION SEQUENCE ELEMENT IS30A-RELATED"/>
    <property type="match status" value="1"/>
</dbReference>
<name>A0ABV5IG00_9ACTN</name>
<dbReference type="SMART" id="SM00347">
    <property type="entry name" value="HTH_MARR"/>
    <property type="match status" value="1"/>
</dbReference>
<proteinExistence type="predicted"/>
<dbReference type="Proteomes" id="UP001589647">
    <property type="component" value="Unassembled WGS sequence"/>
</dbReference>
<dbReference type="EMBL" id="JBHMEI010000014">
    <property type="protein sequence ID" value="MFB9203447.1"/>
    <property type="molecule type" value="Genomic_DNA"/>
</dbReference>
<dbReference type="PANTHER" id="PTHR10948">
    <property type="entry name" value="TRANSPOSASE"/>
    <property type="match status" value="1"/>
</dbReference>
<evidence type="ECO:0000256" key="1">
    <source>
        <dbReference type="SAM" id="MobiDB-lite"/>
    </source>
</evidence>
<reference evidence="3 4" key="1">
    <citation type="submission" date="2024-09" db="EMBL/GenBank/DDBJ databases">
        <authorList>
            <person name="Sun Q."/>
            <person name="Mori K."/>
        </authorList>
    </citation>
    <scope>NUCLEOTIDE SEQUENCE [LARGE SCALE GENOMIC DNA]</scope>
    <source>
        <strain evidence="3 4">CCM 3426</strain>
    </source>
</reference>
<dbReference type="InterPro" id="IPR051917">
    <property type="entry name" value="Transposase-Integrase"/>
</dbReference>
<feature type="domain" description="HTH marR-type" evidence="2">
    <location>
        <begin position="96"/>
        <end position="198"/>
    </location>
</feature>
<evidence type="ECO:0000313" key="3">
    <source>
        <dbReference type="EMBL" id="MFB9203447.1"/>
    </source>
</evidence>
<dbReference type="InterPro" id="IPR000835">
    <property type="entry name" value="HTH_MarR-typ"/>
</dbReference>
<dbReference type="InterPro" id="IPR036388">
    <property type="entry name" value="WH-like_DNA-bd_sf"/>
</dbReference>
<evidence type="ECO:0000313" key="4">
    <source>
        <dbReference type="Proteomes" id="UP001589647"/>
    </source>
</evidence>
<dbReference type="SUPFAM" id="SSF46785">
    <property type="entry name" value="Winged helix' DNA-binding domain"/>
    <property type="match status" value="1"/>
</dbReference>
<organism evidence="3 4">
    <name type="scientific">Nonomuraea spiralis</name>
    <dbReference type="NCBI Taxonomy" id="46182"/>
    <lineage>
        <taxon>Bacteria</taxon>
        <taxon>Bacillati</taxon>
        <taxon>Actinomycetota</taxon>
        <taxon>Actinomycetes</taxon>
        <taxon>Streptosporangiales</taxon>
        <taxon>Streptosporangiaceae</taxon>
        <taxon>Nonomuraea</taxon>
    </lineage>
</organism>
<protein>
    <submittedName>
        <fullName evidence="3">MarR family transcriptional regulator</fullName>
    </submittedName>
</protein>
<dbReference type="InterPro" id="IPR036390">
    <property type="entry name" value="WH_DNA-bd_sf"/>
</dbReference>
<evidence type="ECO:0000259" key="2">
    <source>
        <dbReference type="SMART" id="SM00347"/>
    </source>
</evidence>
<accession>A0ABV5IG00</accession>
<dbReference type="Pfam" id="PF13936">
    <property type="entry name" value="HTH_38"/>
    <property type="match status" value="1"/>
</dbReference>
<gene>
    <name evidence="3" type="ORF">ACFFV7_19815</name>
</gene>
<dbReference type="Pfam" id="PF12802">
    <property type="entry name" value="MarR_2"/>
    <property type="match status" value="1"/>
</dbReference>
<keyword evidence="4" id="KW-1185">Reference proteome</keyword>